<dbReference type="EMBL" id="QJTJ01000009">
    <property type="protein sequence ID" value="PYF06506.1"/>
    <property type="molecule type" value="Genomic_DNA"/>
</dbReference>
<proteinExistence type="inferred from homology"/>
<feature type="short sequence motif" description="HXTX 1" evidence="2">
    <location>
        <begin position="35"/>
        <end position="38"/>
    </location>
</feature>
<dbReference type="Proteomes" id="UP000247416">
    <property type="component" value="Unassembled WGS sequence"/>
</dbReference>
<dbReference type="GO" id="GO:0016788">
    <property type="term" value="F:hydrolase activity, acting on ester bonds"/>
    <property type="evidence" value="ECO:0007669"/>
    <property type="project" value="UniProtKB-UniRule"/>
</dbReference>
<dbReference type="AlphaFoldDB" id="A0A318TNZ9"/>
<organism evidence="3 4">
    <name type="scientific">Ureibacillus chungkukjangi</name>
    <dbReference type="NCBI Taxonomy" id="1202712"/>
    <lineage>
        <taxon>Bacteria</taxon>
        <taxon>Bacillati</taxon>
        <taxon>Bacillota</taxon>
        <taxon>Bacilli</taxon>
        <taxon>Bacillales</taxon>
        <taxon>Caryophanaceae</taxon>
        <taxon>Ureibacillus</taxon>
    </lineage>
</organism>
<keyword evidence="3" id="KW-0436">Ligase</keyword>
<name>A0A318TNZ9_9BACL</name>
<accession>A0A318TNZ9</accession>
<keyword evidence="1 2" id="KW-0378">Hydrolase</keyword>
<sequence length="172" mass="19881">MMKYGIVAFPSKRLQDLANTYRKRYDSHYSKITPHLTLKEAFEAEETEIGTISQKIASIAEKHAPLNIHASKVSSFFPTTNVIYFKVEPTDQLKNLRQDLQEQLNIGKPKHVFIPHITIAQDLTETEHDDIYGQLRMIGVNEQEVIDRIHLVYQLEDGSWTTYDTYRLTGAE</sequence>
<dbReference type="PANTHER" id="PTHR40037:SF1">
    <property type="entry name" value="PHOSPHOESTERASE SAOUHSC_00951-RELATED"/>
    <property type="match status" value="1"/>
</dbReference>
<feature type="short sequence motif" description="HXTX 2" evidence="2">
    <location>
        <begin position="116"/>
        <end position="119"/>
    </location>
</feature>
<protein>
    <recommendedName>
        <fullName evidence="2">Putative phosphoesterase BJ095_10977</fullName>
        <ecNumber evidence="2">3.1.-.-</ecNumber>
    </recommendedName>
</protein>
<dbReference type="HAMAP" id="MF_01444">
    <property type="entry name" value="2H_phosphoesterase_YjcG"/>
    <property type="match status" value="1"/>
</dbReference>
<dbReference type="InterPro" id="IPR022932">
    <property type="entry name" value="YjcG"/>
</dbReference>
<dbReference type="GO" id="GO:0016874">
    <property type="term" value="F:ligase activity"/>
    <property type="evidence" value="ECO:0007669"/>
    <property type="project" value="UniProtKB-KW"/>
</dbReference>
<dbReference type="InterPro" id="IPR050580">
    <property type="entry name" value="2H_phosphoesterase_YjcG-like"/>
</dbReference>
<evidence type="ECO:0000256" key="1">
    <source>
        <dbReference type="ARBA" id="ARBA00022801"/>
    </source>
</evidence>
<comment type="caution">
    <text evidence="3">The sequence shown here is derived from an EMBL/GenBank/DDBJ whole genome shotgun (WGS) entry which is preliminary data.</text>
</comment>
<reference evidence="3 4" key="1">
    <citation type="submission" date="2018-06" db="EMBL/GenBank/DDBJ databases">
        <title>Genomic Encyclopedia of Archaeal and Bacterial Type Strains, Phase II (KMG-II): from individual species to whole genera.</title>
        <authorList>
            <person name="Goeker M."/>
        </authorList>
    </citation>
    <scope>NUCLEOTIDE SEQUENCE [LARGE SCALE GENOMIC DNA]</scope>
    <source>
        <strain evidence="3 4">KACC 16626</strain>
    </source>
</reference>
<evidence type="ECO:0000313" key="3">
    <source>
        <dbReference type="EMBL" id="PYF06506.1"/>
    </source>
</evidence>
<dbReference type="PANTHER" id="PTHR40037">
    <property type="entry name" value="PHOSPHOESTERASE YJCG-RELATED"/>
    <property type="match status" value="1"/>
</dbReference>
<feature type="active site" description="Proton donor" evidence="2">
    <location>
        <position position="35"/>
    </location>
</feature>
<dbReference type="NCBIfam" id="NF010223">
    <property type="entry name" value="PRK13679.1"/>
    <property type="match status" value="1"/>
</dbReference>
<dbReference type="InterPro" id="IPR009097">
    <property type="entry name" value="Cyclic_Pdiesterase"/>
</dbReference>
<evidence type="ECO:0000256" key="2">
    <source>
        <dbReference type="HAMAP-Rule" id="MF_01444"/>
    </source>
</evidence>
<dbReference type="SUPFAM" id="SSF55144">
    <property type="entry name" value="LigT-like"/>
    <property type="match status" value="1"/>
</dbReference>
<comment type="similarity">
    <text evidence="2">Belongs to the 2H phosphoesterase superfamily. YjcG family.</text>
</comment>
<dbReference type="EC" id="3.1.-.-" evidence="2"/>
<keyword evidence="4" id="KW-1185">Reference proteome</keyword>
<evidence type="ECO:0000313" key="4">
    <source>
        <dbReference type="Proteomes" id="UP000247416"/>
    </source>
</evidence>
<dbReference type="Gene3D" id="3.90.1140.10">
    <property type="entry name" value="Cyclic phosphodiesterase"/>
    <property type="match status" value="1"/>
</dbReference>
<dbReference type="Pfam" id="PF13563">
    <property type="entry name" value="2_5_RNA_ligase2"/>
    <property type="match status" value="1"/>
</dbReference>
<feature type="active site" description="Proton acceptor" evidence="2">
    <location>
        <position position="116"/>
    </location>
</feature>
<gene>
    <name evidence="3" type="ORF">BJ095_10977</name>
</gene>